<dbReference type="EMBL" id="DS985248">
    <property type="protein sequence ID" value="EDV22882.1"/>
    <property type="molecule type" value="Genomic_DNA"/>
</dbReference>
<dbReference type="RefSeq" id="XP_002114748.1">
    <property type="nucleotide sequence ID" value="XM_002114712.1"/>
</dbReference>
<dbReference type="HOGENOM" id="CLU_025643_2_2_1"/>
<accession>B3S305</accession>
<dbReference type="PhylomeDB" id="B3S305"/>
<dbReference type="PANTHER" id="PTHR23080">
    <property type="entry name" value="THAP DOMAIN PROTEIN"/>
    <property type="match status" value="1"/>
</dbReference>
<keyword evidence="6" id="KW-1185">Reference proteome</keyword>
<dbReference type="OrthoDB" id="7331812at2759"/>
<evidence type="ECO:0000256" key="2">
    <source>
        <dbReference type="ARBA" id="ARBA00022723"/>
    </source>
</evidence>
<dbReference type="InterPro" id="IPR027805">
    <property type="entry name" value="Transposase_HTH_dom"/>
</dbReference>
<reference evidence="5 6" key="1">
    <citation type="journal article" date="2008" name="Nature">
        <title>The Trichoplax genome and the nature of placozoans.</title>
        <authorList>
            <person name="Srivastava M."/>
            <person name="Begovic E."/>
            <person name="Chapman J."/>
            <person name="Putnam N.H."/>
            <person name="Hellsten U."/>
            <person name="Kawashima T."/>
            <person name="Kuo A."/>
            <person name="Mitros T."/>
            <person name="Salamov A."/>
            <person name="Carpenter M.L."/>
            <person name="Signorovitch A.Y."/>
            <person name="Moreno M.A."/>
            <person name="Kamm K."/>
            <person name="Grimwood J."/>
            <person name="Schmutz J."/>
            <person name="Shapiro H."/>
            <person name="Grigoriev I.V."/>
            <person name="Buss L.W."/>
            <person name="Schierwater B."/>
            <person name="Dellaporta S.L."/>
            <person name="Rokhsar D.S."/>
        </authorList>
    </citation>
    <scope>NUCLEOTIDE SEQUENCE [LARGE SCALE GENOMIC DNA]</scope>
    <source>
        <strain evidence="5 6">Grell-BS-1999</strain>
    </source>
</reference>
<feature type="domain" description="Transposase Helix-turn-helix" evidence="4">
    <location>
        <begin position="200"/>
        <end position="252"/>
    </location>
</feature>
<dbReference type="KEGG" id="tad:TRIADDRAFT_58550"/>
<protein>
    <recommendedName>
        <fullName evidence="7">DDE Tnp4 domain-containing protein</fullName>
    </recommendedName>
</protein>
<evidence type="ECO:0008006" key="7">
    <source>
        <dbReference type="Google" id="ProtNLM"/>
    </source>
</evidence>
<dbReference type="AlphaFoldDB" id="B3S305"/>
<sequence length="457" mass="52815">MDDCNKQEVATEKEESQWVSTELEMLTKFKEETLQLREMLQEKSYNNFQFDIDPEADLTTLPLKLDCEVYNEATKATQLIIEENLKLKETVLAAYLKIKPIMYHDSQEEDDENYESQSSVIKVNKQIEAITNACYQLFYEIERLQKENTMASNQLKRLQITPETFQEEKKVEYYTGLPGYNMMMIIYRYTIANVTYHGNNSLTSFQKFILVLMKLRLNLSGEDLAYRFGVKAATSARIVSEMLNTFYIKLKPLIIWPNKDQRTRTMPIRFKQYFGSDIVVIIDCFEIFIERPSNLLARAKTWSPYKMHNTIKYLIGVTPQGTISFISQGWGGRVSDKHITENCGILDQLSPGDIILADRRFNIAESVSSKGALLITPNSAKGNNQLPAFDIERARKIAHITIQVERIIDFIRLKYKILQSTLKLSTFQDHKEMLSIDKIVTVCCALFNLCPCIVPIN</sequence>
<dbReference type="STRING" id="10228.B3S305"/>
<gene>
    <name evidence="5" type="ORF">TRIADDRAFT_58550</name>
</gene>
<dbReference type="Pfam" id="PF13613">
    <property type="entry name" value="HTH_Tnp_4"/>
    <property type="match status" value="1"/>
</dbReference>
<feature type="domain" description="DDE Tnp4" evidence="3">
    <location>
        <begin position="282"/>
        <end position="448"/>
    </location>
</feature>
<evidence type="ECO:0000313" key="6">
    <source>
        <dbReference type="Proteomes" id="UP000009022"/>
    </source>
</evidence>
<dbReference type="CTD" id="6755789"/>
<comment type="cofactor">
    <cofactor evidence="1">
        <name>a divalent metal cation</name>
        <dbReference type="ChEBI" id="CHEBI:60240"/>
    </cofactor>
</comment>
<proteinExistence type="predicted"/>
<dbReference type="OMA" id="LIARAIX"/>
<dbReference type="Proteomes" id="UP000009022">
    <property type="component" value="Unassembled WGS sequence"/>
</dbReference>
<organism evidence="5 6">
    <name type="scientific">Trichoplax adhaerens</name>
    <name type="common">Trichoplax reptans</name>
    <dbReference type="NCBI Taxonomy" id="10228"/>
    <lineage>
        <taxon>Eukaryota</taxon>
        <taxon>Metazoa</taxon>
        <taxon>Placozoa</taxon>
        <taxon>Uniplacotomia</taxon>
        <taxon>Trichoplacea</taxon>
        <taxon>Trichoplacidae</taxon>
        <taxon>Trichoplax</taxon>
    </lineage>
</organism>
<dbReference type="eggNOG" id="ENOG502RXBE">
    <property type="taxonomic scope" value="Eukaryota"/>
</dbReference>
<evidence type="ECO:0000313" key="5">
    <source>
        <dbReference type="EMBL" id="EDV22882.1"/>
    </source>
</evidence>
<name>B3S305_TRIAD</name>
<keyword evidence="2" id="KW-0479">Metal-binding</keyword>
<dbReference type="GO" id="GO:0046872">
    <property type="term" value="F:metal ion binding"/>
    <property type="evidence" value="ECO:0007669"/>
    <property type="project" value="UniProtKB-KW"/>
</dbReference>
<evidence type="ECO:0000259" key="4">
    <source>
        <dbReference type="Pfam" id="PF13613"/>
    </source>
</evidence>
<dbReference type="InterPro" id="IPR027806">
    <property type="entry name" value="HARBI1_dom"/>
</dbReference>
<dbReference type="PANTHER" id="PTHR23080:SF63">
    <property type="entry name" value="TICK TRANSPOSON"/>
    <property type="match status" value="1"/>
</dbReference>
<evidence type="ECO:0000259" key="3">
    <source>
        <dbReference type="Pfam" id="PF13359"/>
    </source>
</evidence>
<evidence type="ECO:0000256" key="1">
    <source>
        <dbReference type="ARBA" id="ARBA00001968"/>
    </source>
</evidence>
<dbReference type="GeneID" id="6755789"/>
<dbReference type="Pfam" id="PF13359">
    <property type="entry name" value="DDE_Tnp_4"/>
    <property type="match status" value="1"/>
</dbReference>
<dbReference type="InParanoid" id="B3S305"/>